<organism evidence="1">
    <name type="scientific">Picea glauca</name>
    <name type="common">White spruce</name>
    <name type="synonym">Pinus glauca</name>
    <dbReference type="NCBI Taxonomy" id="3330"/>
    <lineage>
        <taxon>Eukaryota</taxon>
        <taxon>Viridiplantae</taxon>
        <taxon>Streptophyta</taxon>
        <taxon>Embryophyta</taxon>
        <taxon>Tracheophyta</taxon>
        <taxon>Spermatophyta</taxon>
        <taxon>Pinopsida</taxon>
        <taxon>Pinidae</taxon>
        <taxon>Conifers I</taxon>
        <taxon>Pinales</taxon>
        <taxon>Pinaceae</taxon>
        <taxon>Picea</taxon>
    </lineage>
</organism>
<comment type="caution">
    <text evidence="1">The sequence shown here is derived from an EMBL/GenBank/DDBJ whole genome shotgun (WGS) entry which is preliminary data.</text>
</comment>
<proteinExistence type="predicted"/>
<geneLocation type="mitochondrion" evidence="1"/>
<keyword evidence="1" id="KW-0496">Mitochondrion</keyword>
<gene>
    <name evidence="1" type="ORF">ABT39_MTgene1053</name>
</gene>
<evidence type="ECO:0000313" key="1">
    <source>
        <dbReference type="EMBL" id="KUM51207.1"/>
    </source>
</evidence>
<sequence length="60" mass="6956">MDIKASSPISPHPLHYRGRHPVTFVRPWMVRPVEQQLNYSCENSSHFLLVNSLLTGQLRN</sequence>
<dbReference type="EMBL" id="LKAM01000001">
    <property type="protein sequence ID" value="KUM51207.1"/>
    <property type="molecule type" value="Genomic_DNA"/>
</dbReference>
<name>A0A101M5F6_PICGL</name>
<protein>
    <submittedName>
        <fullName evidence="1">Uncharacterized protein</fullName>
    </submittedName>
</protein>
<accession>A0A101M5F6</accession>
<dbReference type="AlphaFoldDB" id="A0A101M5F6"/>
<reference evidence="1" key="1">
    <citation type="journal article" date="2015" name="Genome Biol. Evol.">
        <title>Organellar Genomes of White Spruce (Picea glauca): Assembly and Annotation.</title>
        <authorList>
            <person name="Jackman S.D."/>
            <person name="Warren R.L."/>
            <person name="Gibb E.A."/>
            <person name="Vandervalk B.P."/>
            <person name="Mohamadi H."/>
            <person name="Chu J."/>
            <person name="Raymond A."/>
            <person name="Pleasance S."/>
            <person name="Coope R."/>
            <person name="Wildung M.R."/>
            <person name="Ritland C.E."/>
            <person name="Bousquet J."/>
            <person name="Jones S.J."/>
            <person name="Bohlmann J."/>
            <person name="Birol I."/>
        </authorList>
    </citation>
    <scope>NUCLEOTIDE SEQUENCE [LARGE SCALE GENOMIC DNA]</scope>
    <source>
        <tissue evidence="1">Flushing bud</tissue>
    </source>
</reference>